<proteinExistence type="predicted"/>
<dbReference type="AlphaFoldDB" id="A0AAE3UC93"/>
<keyword evidence="2" id="KW-1185">Reference proteome</keyword>
<gene>
    <name evidence="1" type="ORF">QNI22_08575</name>
</gene>
<evidence type="ECO:0000313" key="2">
    <source>
        <dbReference type="Proteomes" id="UP001232063"/>
    </source>
</evidence>
<sequence length="75" mass="8725">MIDSISKYIKEEDGILFKRGEKKGRLEGKQEGKLEEKTETIRKFLKDGILTTQQLASYFDVSEEFVENLLLNLNK</sequence>
<comment type="caution">
    <text evidence="1">The sequence shown here is derived from an EMBL/GenBank/DDBJ whole genome shotgun (WGS) entry which is preliminary data.</text>
</comment>
<accession>A0AAE3UC93</accession>
<name>A0AAE3UC93_9BACT</name>
<dbReference type="Proteomes" id="UP001232063">
    <property type="component" value="Unassembled WGS sequence"/>
</dbReference>
<dbReference type="EMBL" id="JASJOU010000002">
    <property type="protein sequence ID" value="MDJ1500698.1"/>
    <property type="molecule type" value="Genomic_DNA"/>
</dbReference>
<evidence type="ECO:0000313" key="1">
    <source>
        <dbReference type="EMBL" id="MDJ1500698.1"/>
    </source>
</evidence>
<dbReference type="RefSeq" id="WP_314510223.1">
    <property type="nucleotide sequence ID" value="NZ_JASJOU010000002.1"/>
</dbReference>
<reference evidence="1" key="1">
    <citation type="submission" date="2023-05" db="EMBL/GenBank/DDBJ databases">
        <authorList>
            <person name="Zhang X."/>
        </authorList>
    </citation>
    <scope>NUCLEOTIDE SEQUENCE</scope>
    <source>
        <strain evidence="1">BD1B2-1</strain>
    </source>
</reference>
<protein>
    <submittedName>
        <fullName evidence="1">Uncharacterized protein</fullName>
    </submittedName>
</protein>
<organism evidence="1 2">
    <name type="scientific">Xanthocytophaga agilis</name>
    <dbReference type="NCBI Taxonomy" id="3048010"/>
    <lineage>
        <taxon>Bacteria</taxon>
        <taxon>Pseudomonadati</taxon>
        <taxon>Bacteroidota</taxon>
        <taxon>Cytophagia</taxon>
        <taxon>Cytophagales</taxon>
        <taxon>Rhodocytophagaceae</taxon>
        <taxon>Xanthocytophaga</taxon>
    </lineage>
</organism>